<evidence type="ECO:0000256" key="5">
    <source>
        <dbReference type="ARBA" id="ARBA00012369"/>
    </source>
</evidence>
<dbReference type="EMBL" id="CAXITT010000517">
    <property type="protein sequence ID" value="CAL1542971.1"/>
    <property type="molecule type" value="Genomic_DNA"/>
</dbReference>
<keyword evidence="11 14" id="KW-1133">Transmembrane helix</keyword>
<feature type="transmembrane region" description="Helical" evidence="14">
    <location>
        <begin position="347"/>
        <end position="371"/>
    </location>
</feature>
<evidence type="ECO:0000256" key="6">
    <source>
        <dbReference type="ARBA" id="ARBA00022692"/>
    </source>
</evidence>
<feature type="domain" description="Endonuclease/exonuclease/phosphatase" evidence="15">
    <location>
        <begin position="8"/>
        <end position="241"/>
    </location>
</feature>
<sequence length="397" mass="44488">MATSLKVLTLNCWGLPFPVICKNRQERICAIGDYINDNGLDIVILEEIWVKSDFQKLRQKLQLRMPFSHYFYSGTIGSGICVFSKHLISETSYHRFHLNGHPHKILHGDWFGGKGVGLCKIQIQEKPLEINVYATHFHAEYNPAQDEYEAHRLAQAFELSQFIRNTSRDCDMIIVAGDLNTGPTHLGYKVITQHADLKDAWLEKNNTVTNEHGGTCDVPGNTYTGNGNPEGDRIDYIMYSTKNGYEAAVTDCIIGIGKISNLGISYSDHEAVIASISVFGERDSFEPFRKSPLSRDVKECLHETLLVLDKGVSQCLSEEKFFQLVVFVLSLILYAFNAYVDIADYNGGIIVAFTMASTKLLLAIAIGFSFWTALIVKRAEFHGLIACKEDIMKLLGV</sequence>
<dbReference type="InterPro" id="IPR036691">
    <property type="entry name" value="Endo/exonu/phosph_ase_sf"/>
</dbReference>
<dbReference type="Pfam" id="PF03372">
    <property type="entry name" value="Exo_endo_phos"/>
    <property type="match status" value="1"/>
</dbReference>
<dbReference type="InterPro" id="IPR038772">
    <property type="entry name" value="Sph/SMPD2-like"/>
</dbReference>
<dbReference type="AlphaFoldDB" id="A0AAV2I9X9"/>
<keyword evidence="8" id="KW-0378">Hydrolase</keyword>
<evidence type="ECO:0000256" key="14">
    <source>
        <dbReference type="SAM" id="Phobius"/>
    </source>
</evidence>
<keyword evidence="10" id="KW-0746">Sphingolipid metabolism</keyword>
<accession>A0AAV2I9X9</accession>
<dbReference type="EC" id="3.1.4.12" evidence="5"/>
<comment type="subcellular location">
    <subcellularLocation>
        <location evidence="1">Membrane</location>
        <topology evidence="1">Multi-pass membrane protein</topology>
    </subcellularLocation>
</comment>
<evidence type="ECO:0000256" key="12">
    <source>
        <dbReference type="ARBA" id="ARBA00023098"/>
    </source>
</evidence>
<dbReference type="Proteomes" id="UP001497497">
    <property type="component" value="Unassembled WGS sequence"/>
</dbReference>
<evidence type="ECO:0000313" key="17">
    <source>
        <dbReference type="Proteomes" id="UP001497497"/>
    </source>
</evidence>
<dbReference type="InterPro" id="IPR005135">
    <property type="entry name" value="Endo/exonuclease/phosphatase"/>
</dbReference>
<protein>
    <recommendedName>
        <fullName evidence="5">sphingomyelin phosphodiesterase</fullName>
        <ecNumber evidence="5">3.1.4.12</ecNumber>
    </recommendedName>
</protein>
<organism evidence="16 17">
    <name type="scientific">Lymnaea stagnalis</name>
    <name type="common">Great pond snail</name>
    <name type="synonym">Helix stagnalis</name>
    <dbReference type="NCBI Taxonomy" id="6523"/>
    <lineage>
        <taxon>Eukaryota</taxon>
        <taxon>Metazoa</taxon>
        <taxon>Spiralia</taxon>
        <taxon>Lophotrochozoa</taxon>
        <taxon>Mollusca</taxon>
        <taxon>Gastropoda</taxon>
        <taxon>Heterobranchia</taxon>
        <taxon>Euthyneura</taxon>
        <taxon>Panpulmonata</taxon>
        <taxon>Hygrophila</taxon>
        <taxon>Lymnaeoidea</taxon>
        <taxon>Lymnaeidae</taxon>
        <taxon>Lymnaea</taxon>
    </lineage>
</organism>
<keyword evidence="17" id="KW-1185">Reference proteome</keyword>
<evidence type="ECO:0000256" key="3">
    <source>
        <dbReference type="ARBA" id="ARBA00004991"/>
    </source>
</evidence>
<evidence type="ECO:0000256" key="9">
    <source>
        <dbReference type="ARBA" id="ARBA00022842"/>
    </source>
</evidence>
<dbReference type="Gene3D" id="3.60.10.10">
    <property type="entry name" value="Endonuclease/exonuclease/phosphatase"/>
    <property type="match status" value="1"/>
</dbReference>
<dbReference type="PANTHER" id="PTHR16320">
    <property type="entry name" value="SPHINGOMYELINASE FAMILY MEMBER"/>
    <property type="match status" value="1"/>
</dbReference>
<keyword evidence="13 14" id="KW-0472">Membrane</keyword>
<comment type="similarity">
    <text evidence="4">Belongs to the neutral sphingomyelinase family.</text>
</comment>
<dbReference type="GO" id="GO:0006665">
    <property type="term" value="P:sphingolipid metabolic process"/>
    <property type="evidence" value="ECO:0007669"/>
    <property type="project" value="UniProtKB-KW"/>
</dbReference>
<comment type="pathway">
    <text evidence="3">Sphingolipid metabolism.</text>
</comment>
<evidence type="ECO:0000256" key="2">
    <source>
        <dbReference type="ARBA" id="ARBA00004760"/>
    </source>
</evidence>
<evidence type="ECO:0000256" key="8">
    <source>
        <dbReference type="ARBA" id="ARBA00022801"/>
    </source>
</evidence>
<feature type="transmembrane region" description="Helical" evidence="14">
    <location>
        <begin position="321"/>
        <end position="340"/>
    </location>
</feature>
<dbReference type="PANTHER" id="PTHR16320:SF24">
    <property type="entry name" value="PHOSPHODIESTERASE, PUTATIVE-RELATED"/>
    <property type="match status" value="1"/>
</dbReference>
<evidence type="ECO:0000256" key="7">
    <source>
        <dbReference type="ARBA" id="ARBA00022723"/>
    </source>
</evidence>
<evidence type="ECO:0000259" key="15">
    <source>
        <dbReference type="Pfam" id="PF03372"/>
    </source>
</evidence>
<proteinExistence type="inferred from homology"/>
<name>A0AAV2I9X9_LYMST</name>
<evidence type="ECO:0000256" key="10">
    <source>
        <dbReference type="ARBA" id="ARBA00022919"/>
    </source>
</evidence>
<comment type="pathway">
    <text evidence="2">Lipid metabolism; sphingolipid metabolism.</text>
</comment>
<dbReference type="GO" id="GO:0046872">
    <property type="term" value="F:metal ion binding"/>
    <property type="evidence" value="ECO:0007669"/>
    <property type="project" value="UniProtKB-KW"/>
</dbReference>
<keyword evidence="9" id="KW-0460">Magnesium</keyword>
<dbReference type="SUPFAM" id="SSF56219">
    <property type="entry name" value="DNase I-like"/>
    <property type="match status" value="1"/>
</dbReference>
<keyword evidence="12" id="KW-0443">Lipid metabolism</keyword>
<reference evidence="16 17" key="1">
    <citation type="submission" date="2024-04" db="EMBL/GenBank/DDBJ databases">
        <authorList>
            <consortium name="Genoscope - CEA"/>
            <person name="William W."/>
        </authorList>
    </citation>
    <scope>NUCLEOTIDE SEQUENCE [LARGE SCALE GENOMIC DNA]</scope>
</reference>
<evidence type="ECO:0000256" key="4">
    <source>
        <dbReference type="ARBA" id="ARBA00006335"/>
    </source>
</evidence>
<evidence type="ECO:0000256" key="1">
    <source>
        <dbReference type="ARBA" id="ARBA00004141"/>
    </source>
</evidence>
<evidence type="ECO:0000313" key="16">
    <source>
        <dbReference type="EMBL" id="CAL1542971.1"/>
    </source>
</evidence>
<gene>
    <name evidence="16" type="ORF">GSLYS_00016505001</name>
</gene>
<comment type="caution">
    <text evidence="16">The sequence shown here is derived from an EMBL/GenBank/DDBJ whole genome shotgun (WGS) entry which is preliminary data.</text>
</comment>
<evidence type="ECO:0000256" key="11">
    <source>
        <dbReference type="ARBA" id="ARBA00022989"/>
    </source>
</evidence>
<dbReference type="GO" id="GO:0004767">
    <property type="term" value="F:sphingomyelin phosphodiesterase activity"/>
    <property type="evidence" value="ECO:0007669"/>
    <property type="project" value="UniProtKB-EC"/>
</dbReference>
<keyword evidence="6 14" id="KW-0812">Transmembrane</keyword>
<keyword evidence="7" id="KW-0479">Metal-binding</keyword>
<evidence type="ECO:0000256" key="13">
    <source>
        <dbReference type="ARBA" id="ARBA00023136"/>
    </source>
</evidence>
<dbReference type="GO" id="GO:0016020">
    <property type="term" value="C:membrane"/>
    <property type="evidence" value="ECO:0007669"/>
    <property type="project" value="UniProtKB-SubCell"/>
</dbReference>